<feature type="repeat" description="LDL-receptor class B" evidence="17">
    <location>
        <begin position="1602"/>
        <end position="1644"/>
    </location>
</feature>
<feature type="disulfide bond" evidence="16">
    <location>
        <begin position="3530"/>
        <end position="3542"/>
    </location>
</feature>
<feature type="disulfide bond" evidence="16">
    <location>
        <begin position="3537"/>
        <end position="3555"/>
    </location>
</feature>
<dbReference type="FunFam" id="4.10.400.10:FF:000011">
    <property type="entry name" value="Low-density lipoprotein receptor-related protein 1"/>
    <property type="match status" value="2"/>
</dbReference>
<feature type="domain" description="EGF-like" evidence="20">
    <location>
        <begin position="2931"/>
        <end position="2970"/>
    </location>
</feature>
<feature type="disulfide bond" evidence="16">
    <location>
        <begin position="1038"/>
        <end position="1050"/>
    </location>
</feature>
<evidence type="ECO:0000256" key="1">
    <source>
        <dbReference type="ARBA" id="ARBA00004251"/>
    </source>
</evidence>
<feature type="disulfide bond" evidence="15">
    <location>
        <begin position="4295"/>
        <end position="4305"/>
    </location>
</feature>
<feature type="domain" description="EGF-like" evidence="20">
    <location>
        <begin position="4366"/>
        <end position="4402"/>
    </location>
</feature>
<feature type="domain" description="EGF-like" evidence="20">
    <location>
        <begin position="4446"/>
        <end position="4484"/>
    </location>
</feature>
<feature type="disulfide bond" evidence="16">
    <location>
        <begin position="3449"/>
        <end position="3461"/>
    </location>
</feature>
<dbReference type="InterPro" id="IPR011042">
    <property type="entry name" value="6-blade_b-propeller_TolB-like"/>
</dbReference>
<dbReference type="FunFam" id="2.120.10.30:FF:000241">
    <property type="entry name" value="Low-density lipoprotein receptor-related protein 6"/>
    <property type="match status" value="4"/>
</dbReference>
<dbReference type="CDD" id="cd00054">
    <property type="entry name" value="EGF_CA"/>
    <property type="match status" value="2"/>
</dbReference>
<feature type="disulfide bond" evidence="16">
    <location>
        <begin position="3699"/>
        <end position="3717"/>
    </location>
</feature>
<dbReference type="PROSITE" id="PS00010">
    <property type="entry name" value="ASX_HYDROXYL"/>
    <property type="match status" value="2"/>
</dbReference>
<feature type="repeat" description="LDL-receptor class B" evidence="17">
    <location>
        <begin position="3961"/>
        <end position="4004"/>
    </location>
</feature>
<dbReference type="FunFam" id="4.10.400.10:FF:000007">
    <property type="entry name" value="Low density lipoprotein receptor-related protein 1"/>
    <property type="match status" value="1"/>
</dbReference>
<dbReference type="SMART" id="SM00192">
    <property type="entry name" value="LDLa"/>
    <property type="match status" value="31"/>
</dbReference>
<dbReference type="SUPFAM" id="SSF63825">
    <property type="entry name" value="YWTD domain"/>
    <property type="match status" value="8"/>
</dbReference>
<dbReference type="PROSITE" id="PS51120">
    <property type="entry name" value="LDLRB"/>
    <property type="match status" value="20"/>
</dbReference>
<feature type="repeat" description="LDL-receptor class B" evidence="17">
    <location>
        <begin position="3189"/>
        <end position="3235"/>
    </location>
</feature>
<keyword evidence="4 15" id="KW-0245">EGF-like domain</keyword>
<feature type="disulfide bond" evidence="16">
    <location>
        <begin position="3576"/>
        <end position="3594"/>
    </location>
</feature>
<feature type="repeat" description="LDL-receptor class B" evidence="17">
    <location>
        <begin position="2008"/>
        <end position="2051"/>
    </location>
</feature>
<feature type="repeat" description="LDL-receptor class B" evidence="17">
    <location>
        <begin position="1421"/>
        <end position="1465"/>
    </location>
</feature>
<evidence type="ECO:0000313" key="21">
    <source>
        <dbReference type="EMBL" id="GFR29134.1"/>
    </source>
</evidence>
<feature type="disulfide bond" evidence="15">
    <location>
        <begin position="4474"/>
        <end position="4483"/>
    </location>
</feature>
<dbReference type="SUPFAM" id="SSF57196">
    <property type="entry name" value="EGF/Laminin"/>
    <property type="match status" value="6"/>
</dbReference>
<feature type="repeat" description="LDL-receptor class B" evidence="17">
    <location>
        <begin position="1923"/>
        <end position="1964"/>
    </location>
</feature>
<dbReference type="InterPro" id="IPR023415">
    <property type="entry name" value="LDLR_class-A_CS"/>
</dbReference>
<dbReference type="InterPro" id="IPR002172">
    <property type="entry name" value="LDrepeatLR_classA_rpt"/>
</dbReference>
<dbReference type="FunFam" id="4.10.400.10:FF:000113">
    <property type="entry name" value="Low-density lipoprotein receptor-related protein 8"/>
    <property type="match status" value="1"/>
</dbReference>
<dbReference type="PRINTS" id="PR00261">
    <property type="entry name" value="LDLRECEPTOR"/>
</dbReference>
<dbReference type="GO" id="GO:0005509">
    <property type="term" value="F:calcium ion binding"/>
    <property type="evidence" value="ECO:0007669"/>
    <property type="project" value="InterPro"/>
</dbReference>
<keyword evidence="3" id="KW-1003">Cell membrane</keyword>
<feature type="repeat" description="LDL-receptor class B" evidence="17">
    <location>
        <begin position="637"/>
        <end position="680"/>
    </location>
</feature>
<keyword evidence="21" id="KW-0449">Lipoprotein</keyword>
<feature type="disulfide bond" evidence="16">
    <location>
        <begin position="3627"/>
        <end position="3642"/>
    </location>
</feature>
<dbReference type="PROSITE" id="PS01187">
    <property type="entry name" value="EGF_CA"/>
    <property type="match status" value="1"/>
</dbReference>
<keyword evidence="13 21" id="KW-0675">Receptor</keyword>
<evidence type="ECO:0000256" key="12">
    <source>
        <dbReference type="ARBA" id="ARBA00023157"/>
    </source>
</evidence>
<keyword evidence="14" id="KW-0325">Glycoprotein</keyword>
<evidence type="ECO:0000256" key="3">
    <source>
        <dbReference type="ARBA" id="ARBA00022475"/>
    </source>
</evidence>
<feature type="disulfide bond" evidence="16">
    <location>
        <begin position="2551"/>
        <end position="2563"/>
    </location>
</feature>
<comment type="similarity">
    <text evidence="2">Belongs to the LDLR family.</text>
</comment>
<dbReference type="FunFam" id="2.120.10.30:FF:000132">
    <property type="entry name" value="Uncharacterized protein"/>
    <property type="match status" value="2"/>
</dbReference>
<feature type="disulfide bond" evidence="15">
    <location>
        <begin position="2935"/>
        <end position="2945"/>
    </location>
</feature>
<feature type="repeat" description="LDL-receptor class B" evidence="17">
    <location>
        <begin position="2331"/>
        <end position="2375"/>
    </location>
</feature>
<feature type="disulfide bond" evidence="16">
    <location>
        <begin position="2896"/>
        <end position="2908"/>
    </location>
</feature>
<feature type="repeat" description="LDL-receptor class B" evidence="17">
    <location>
        <begin position="355"/>
        <end position="397"/>
    </location>
</feature>
<feature type="domain" description="EGF-like" evidence="20">
    <location>
        <begin position="2971"/>
        <end position="3010"/>
    </location>
</feature>
<keyword evidence="5" id="KW-0254">Endocytosis</keyword>
<feature type="disulfide bond" evidence="16">
    <location>
        <begin position="3753"/>
        <end position="3768"/>
    </location>
</feature>
<feature type="domain" description="EGF-like" evidence="20">
    <location>
        <begin position="4327"/>
        <end position="4363"/>
    </location>
</feature>
<keyword evidence="22" id="KW-1185">Reference proteome</keyword>
<feature type="disulfide bond" evidence="15">
    <location>
        <begin position="4212"/>
        <end position="4221"/>
    </location>
</feature>
<feature type="domain" description="EGF-like" evidence="20">
    <location>
        <begin position="4223"/>
        <end position="4257"/>
    </location>
</feature>
<evidence type="ECO:0000256" key="14">
    <source>
        <dbReference type="ARBA" id="ARBA00023180"/>
    </source>
</evidence>
<evidence type="ECO:0000256" key="6">
    <source>
        <dbReference type="ARBA" id="ARBA00022692"/>
    </source>
</evidence>
<dbReference type="OrthoDB" id="6408956at2759"/>
<feature type="disulfide bond" evidence="16">
    <location>
        <begin position="3429"/>
        <end position="3444"/>
    </location>
</feature>
<feature type="repeat" description="LDL-receptor class B" evidence="17">
    <location>
        <begin position="3918"/>
        <end position="3960"/>
    </location>
</feature>
<evidence type="ECO:0000259" key="20">
    <source>
        <dbReference type="PROSITE" id="PS50026"/>
    </source>
</evidence>
<reference evidence="21" key="1">
    <citation type="submission" date="2020-07" db="EMBL/GenBank/DDBJ databases">
        <title>Multicomponent nature underlies the extraordinary mechanical properties of spider dragline silk.</title>
        <authorList>
            <person name="Kono N."/>
            <person name="Nakamura H."/>
            <person name="Mori M."/>
            <person name="Yoshida Y."/>
            <person name="Ohtoshi R."/>
            <person name="Malay A.D."/>
            <person name="Moran D.A.P."/>
            <person name="Tomita M."/>
            <person name="Numata K."/>
            <person name="Arakawa K."/>
        </authorList>
    </citation>
    <scope>NUCLEOTIDE SEQUENCE</scope>
</reference>
<evidence type="ECO:0000256" key="10">
    <source>
        <dbReference type="ARBA" id="ARBA00022989"/>
    </source>
</evidence>
<feature type="disulfide bond" evidence="16">
    <location>
        <begin position="2607"/>
        <end position="2622"/>
    </location>
</feature>
<dbReference type="SMART" id="SM00181">
    <property type="entry name" value="EGF"/>
    <property type="match status" value="26"/>
</dbReference>
<feature type="repeat" description="LDL-receptor class B" evidence="17">
    <location>
        <begin position="3145"/>
        <end position="3188"/>
    </location>
</feature>
<keyword evidence="9" id="KW-0106">Calcium</keyword>
<feature type="disulfide bond" evidence="16">
    <location>
        <begin position="3569"/>
        <end position="3581"/>
    </location>
</feature>
<dbReference type="GO" id="GO:0043235">
    <property type="term" value="C:receptor complex"/>
    <property type="evidence" value="ECO:0007669"/>
    <property type="project" value="TreeGrafter"/>
</dbReference>
<feature type="domain" description="EGF-like" evidence="20">
    <location>
        <begin position="4187"/>
        <end position="4222"/>
    </location>
</feature>
<feature type="disulfide bond" evidence="15">
    <location>
        <begin position="4153"/>
        <end position="4163"/>
    </location>
</feature>
<dbReference type="Gene3D" id="2.10.25.10">
    <property type="entry name" value="Laminin"/>
    <property type="match status" value="10"/>
</dbReference>
<dbReference type="SUPFAM" id="SSF57424">
    <property type="entry name" value="LDL receptor-like module"/>
    <property type="match status" value="30"/>
</dbReference>
<evidence type="ECO:0000256" key="9">
    <source>
        <dbReference type="ARBA" id="ARBA00022837"/>
    </source>
</evidence>
<evidence type="ECO:0000256" key="5">
    <source>
        <dbReference type="ARBA" id="ARBA00022583"/>
    </source>
</evidence>
<feature type="repeat" description="LDL-receptor class B" evidence="17">
    <location>
        <begin position="550"/>
        <end position="592"/>
    </location>
</feature>
<dbReference type="Gene3D" id="4.10.400.10">
    <property type="entry name" value="Low-density Lipoprotein Receptor"/>
    <property type="match status" value="30"/>
</dbReference>
<dbReference type="InterPro" id="IPR026823">
    <property type="entry name" value="cEGF"/>
</dbReference>
<evidence type="ECO:0000256" key="4">
    <source>
        <dbReference type="ARBA" id="ARBA00022536"/>
    </source>
</evidence>
<dbReference type="Pfam" id="PF14670">
    <property type="entry name" value="FXa_inhibition"/>
    <property type="match status" value="2"/>
</dbReference>
<evidence type="ECO:0000256" key="15">
    <source>
        <dbReference type="PROSITE-ProRule" id="PRU00076"/>
    </source>
</evidence>
<dbReference type="GO" id="GO:0042562">
    <property type="term" value="F:hormone binding"/>
    <property type="evidence" value="ECO:0007669"/>
    <property type="project" value="TreeGrafter"/>
</dbReference>
<dbReference type="InterPro" id="IPR000033">
    <property type="entry name" value="LDLR_classB_rpt"/>
</dbReference>
<evidence type="ECO:0000256" key="18">
    <source>
        <dbReference type="SAM" id="MobiDB-lite"/>
    </source>
</evidence>
<dbReference type="Gene3D" id="4.10.1220.10">
    <property type="entry name" value="EGF-type module"/>
    <property type="match status" value="1"/>
</dbReference>
<feature type="repeat" description="LDL-receptor class B" evidence="17">
    <location>
        <begin position="3102"/>
        <end position="3144"/>
    </location>
</feature>
<comment type="subcellular location">
    <subcellularLocation>
        <location evidence="1">Cell membrane</location>
        <topology evidence="1">Single-pass type I membrane protein</topology>
    </subcellularLocation>
</comment>
<feature type="disulfide bond" evidence="16">
    <location>
        <begin position="3456"/>
        <end position="3474"/>
    </location>
</feature>
<feature type="disulfide bond" evidence="16">
    <location>
        <begin position="2915"/>
        <end position="2930"/>
    </location>
</feature>
<evidence type="ECO:0000256" key="16">
    <source>
        <dbReference type="PROSITE-ProRule" id="PRU00124"/>
    </source>
</evidence>
<feature type="disulfide bond" evidence="16">
    <location>
        <begin position="2517"/>
        <end position="2535"/>
    </location>
</feature>
<feature type="disulfide bond" evidence="16">
    <location>
        <begin position="3588"/>
        <end position="3603"/>
    </location>
</feature>
<feature type="disulfide bond" evidence="16">
    <location>
        <begin position="3741"/>
        <end position="3759"/>
    </location>
</feature>
<feature type="disulfide bond" evidence="16">
    <location>
        <begin position="3692"/>
        <end position="3704"/>
    </location>
</feature>
<evidence type="ECO:0000256" key="11">
    <source>
        <dbReference type="ARBA" id="ARBA00023136"/>
    </source>
</evidence>
<dbReference type="GO" id="GO:0016324">
    <property type="term" value="C:apical plasma membrane"/>
    <property type="evidence" value="ECO:0007669"/>
    <property type="project" value="TreeGrafter"/>
</dbReference>
<feature type="repeat" description="LDL-receptor class B" evidence="17">
    <location>
        <begin position="2376"/>
        <end position="2418"/>
    </location>
</feature>
<dbReference type="InterPro" id="IPR018097">
    <property type="entry name" value="EGF_Ca-bd_CS"/>
</dbReference>
<feature type="disulfide bond" evidence="16">
    <location>
        <begin position="2851"/>
        <end position="2863"/>
    </location>
</feature>
<dbReference type="Pfam" id="PF00008">
    <property type="entry name" value="EGF"/>
    <property type="match status" value="1"/>
</dbReference>
<feature type="disulfide bond" evidence="16">
    <location>
        <begin position="2818"/>
        <end position="2836"/>
    </location>
</feature>
<dbReference type="FunFam" id="2.120.10.30:FF:000009">
    <property type="entry name" value="Putative low-density lipoprotein receptor-related protein 1B"/>
    <property type="match status" value="1"/>
</dbReference>
<feature type="disulfide bond" evidence="16">
    <location>
        <begin position="1014"/>
        <end position="1029"/>
    </location>
</feature>
<feature type="disulfide bond" evidence="16">
    <location>
        <begin position="870"/>
        <end position="882"/>
    </location>
</feature>
<feature type="disulfide bond" evidence="15">
    <location>
        <begin position="4247"/>
        <end position="4256"/>
    </location>
</feature>
<feature type="disulfide bond" evidence="15">
    <location>
        <begin position="4175"/>
        <end position="4184"/>
    </location>
</feature>
<dbReference type="CDD" id="cd00112">
    <property type="entry name" value="LDLa"/>
    <property type="match status" value="28"/>
</dbReference>
<feature type="domain" description="EGF-like" evidence="20">
    <location>
        <begin position="4407"/>
        <end position="4445"/>
    </location>
</feature>
<dbReference type="Gene3D" id="2.120.10.30">
    <property type="entry name" value="TolB, C-terminal domain"/>
    <property type="match status" value="8"/>
</dbReference>
<feature type="disulfide bond" evidence="16">
    <location>
        <begin position="877"/>
        <end position="895"/>
    </location>
</feature>
<dbReference type="InterPro" id="IPR036055">
    <property type="entry name" value="LDL_receptor-like_sf"/>
</dbReference>
<dbReference type="Proteomes" id="UP000887116">
    <property type="component" value="Unassembled WGS sequence"/>
</dbReference>
<dbReference type="EMBL" id="BMAO01029064">
    <property type="protein sequence ID" value="GFR29134.1"/>
    <property type="molecule type" value="Genomic_DNA"/>
</dbReference>
<feature type="disulfide bond" evidence="16">
    <location>
        <begin position="2725"/>
        <end position="2737"/>
    </location>
</feature>
<feature type="disulfide bond" evidence="16">
    <location>
        <begin position="3373"/>
        <end position="3391"/>
    </location>
</feature>
<feature type="disulfide bond" evidence="16">
    <location>
        <begin position="1097"/>
        <end position="1112"/>
    </location>
</feature>
<evidence type="ECO:0000256" key="19">
    <source>
        <dbReference type="SAM" id="Phobius"/>
    </source>
</evidence>
<keyword evidence="8" id="KW-0677">Repeat</keyword>
<feature type="disulfide bond" evidence="16">
    <location>
        <begin position="3489"/>
        <end position="3501"/>
    </location>
</feature>
<evidence type="ECO:0000256" key="2">
    <source>
        <dbReference type="ARBA" id="ARBA00009939"/>
    </source>
</evidence>
<feature type="disulfide bond" evidence="16">
    <location>
        <begin position="2570"/>
        <end position="2585"/>
    </location>
</feature>
<feature type="disulfide bond" evidence="15">
    <location>
        <begin position="4353"/>
        <end position="4362"/>
    </location>
</feature>
<dbReference type="PANTHER" id="PTHR22722">
    <property type="entry name" value="LOW-DENSITY LIPOPROTEIN RECEPTOR-RELATED PROTEIN 2-RELATED"/>
    <property type="match status" value="1"/>
</dbReference>
<feature type="domain" description="EGF-like" evidence="20">
    <location>
        <begin position="4149"/>
        <end position="4185"/>
    </location>
</feature>
<organism evidence="21 22">
    <name type="scientific">Trichonephila clavata</name>
    <name type="common">Joro spider</name>
    <name type="synonym">Nephila clavata</name>
    <dbReference type="NCBI Taxonomy" id="2740835"/>
    <lineage>
        <taxon>Eukaryota</taxon>
        <taxon>Metazoa</taxon>
        <taxon>Ecdysozoa</taxon>
        <taxon>Arthropoda</taxon>
        <taxon>Chelicerata</taxon>
        <taxon>Arachnida</taxon>
        <taxon>Araneae</taxon>
        <taxon>Araneomorphae</taxon>
        <taxon>Entelegynae</taxon>
        <taxon>Araneoidea</taxon>
        <taxon>Nephilidae</taxon>
        <taxon>Trichonephila</taxon>
    </lineage>
</organism>
<feature type="disulfide bond" evidence="16">
    <location>
        <begin position="1045"/>
        <end position="1063"/>
    </location>
</feature>
<feature type="disulfide bond" evidence="15">
    <location>
        <begin position="4316"/>
        <end position="4325"/>
    </location>
</feature>
<feature type="disulfide bond" evidence="16">
    <location>
        <begin position="2510"/>
        <end position="2522"/>
    </location>
</feature>
<feature type="transmembrane region" description="Helical" evidence="19">
    <location>
        <begin position="4504"/>
        <end position="4530"/>
    </location>
</feature>
<keyword evidence="7" id="KW-0732">Signal</keyword>
<dbReference type="SMART" id="SM00179">
    <property type="entry name" value="EGF_CA"/>
    <property type="match status" value="11"/>
</dbReference>
<feature type="disulfide bond" evidence="15">
    <location>
        <begin position="4450"/>
        <end position="4460"/>
    </location>
</feature>
<feature type="disulfide bond" evidence="16">
    <location>
        <begin position="974"/>
        <end position="989"/>
    </location>
</feature>
<name>A0A8X6IVB1_TRICU</name>
<feature type="repeat" description="LDL-receptor class B" evidence="17">
    <location>
        <begin position="1283"/>
        <end position="1328"/>
    </location>
</feature>
<keyword evidence="11 19" id="KW-0472">Membrane</keyword>
<feature type="domain" description="EGF-like" evidence="20">
    <location>
        <begin position="4291"/>
        <end position="4326"/>
    </location>
</feature>
<evidence type="ECO:0000256" key="13">
    <source>
        <dbReference type="ARBA" id="ARBA00023170"/>
    </source>
</evidence>
<dbReference type="PROSITE" id="PS50026">
    <property type="entry name" value="EGF_3"/>
    <property type="match status" value="10"/>
</dbReference>
<dbReference type="SUPFAM" id="SSF57184">
    <property type="entry name" value="Growth factor receptor domain"/>
    <property type="match status" value="3"/>
</dbReference>
<feature type="disulfide bond" evidence="16">
    <location>
        <begin position="2732"/>
        <end position="2750"/>
    </location>
</feature>
<dbReference type="SMART" id="SM00135">
    <property type="entry name" value="LY"/>
    <property type="match status" value="34"/>
</dbReference>
<evidence type="ECO:0000313" key="22">
    <source>
        <dbReference type="Proteomes" id="UP000887116"/>
    </source>
</evidence>
<dbReference type="PROSITE" id="PS00022">
    <property type="entry name" value="EGF_1"/>
    <property type="match status" value="7"/>
</dbReference>
<dbReference type="PANTHER" id="PTHR22722:SF5">
    <property type="entry name" value="LOW-DENSITY LIPOPROTEIN RECEPTOR-RELATED PROTEIN 1B"/>
    <property type="match status" value="1"/>
</dbReference>
<dbReference type="FunFam" id="2.10.25.10:FF:000009">
    <property type="entry name" value="Low-density lipoprotein receptor isoform 1"/>
    <property type="match status" value="1"/>
</dbReference>
<evidence type="ECO:0000256" key="7">
    <source>
        <dbReference type="ARBA" id="ARBA00022729"/>
    </source>
</evidence>
<feature type="repeat" description="LDL-receptor class B" evidence="17">
    <location>
        <begin position="1372"/>
        <end position="1420"/>
    </location>
</feature>
<accession>A0A8X6IVB1</accession>
<feature type="disulfide bond" evidence="16">
    <location>
        <begin position="2903"/>
        <end position="2921"/>
    </location>
</feature>
<keyword evidence="12 15" id="KW-1015">Disulfide bond</keyword>
<feature type="disulfide bond" evidence="16">
    <location>
        <begin position="2811"/>
        <end position="2823"/>
    </location>
</feature>
<dbReference type="PROSITE" id="PS01209">
    <property type="entry name" value="LDLRA_1"/>
    <property type="match status" value="14"/>
</dbReference>
<evidence type="ECO:0000256" key="8">
    <source>
        <dbReference type="ARBA" id="ARBA00022737"/>
    </source>
</evidence>
<dbReference type="PROSITE" id="PS50068">
    <property type="entry name" value="LDLRA_2"/>
    <property type="match status" value="30"/>
</dbReference>
<feature type="disulfide bond" evidence="16">
    <location>
        <begin position="962"/>
        <end position="980"/>
    </location>
</feature>
<feature type="region of interest" description="Disordered" evidence="18">
    <location>
        <begin position="4613"/>
        <end position="4639"/>
    </location>
</feature>
<feature type="disulfide bond" evidence="16">
    <location>
        <begin position="3496"/>
        <end position="3514"/>
    </location>
</feature>
<dbReference type="FunFam" id="4.10.400.10:FF:000002">
    <property type="entry name" value="Low-density lipoprotein receptor-related protein 1"/>
    <property type="match status" value="1"/>
</dbReference>
<feature type="repeat" description="LDL-receptor class B" evidence="17">
    <location>
        <begin position="1965"/>
        <end position="2007"/>
    </location>
</feature>
<feature type="disulfide bond" evidence="16">
    <location>
        <begin position="3366"/>
        <end position="3378"/>
    </location>
</feature>
<dbReference type="Pfam" id="PF00057">
    <property type="entry name" value="Ldl_recept_a"/>
    <property type="match status" value="28"/>
</dbReference>
<feature type="disulfide bond" evidence="16">
    <location>
        <begin position="3549"/>
        <end position="3564"/>
    </location>
</feature>
<feature type="disulfide bond" evidence="15">
    <location>
        <begin position="4392"/>
        <end position="4401"/>
    </location>
</feature>
<dbReference type="Pfam" id="PF12662">
    <property type="entry name" value="cEGF"/>
    <property type="match status" value="1"/>
</dbReference>
<proteinExistence type="inferred from homology"/>
<dbReference type="Pfam" id="PF00058">
    <property type="entry name" value="Ldl_recept_b"/>
    <property type="match status" value="13"/>
</dbReference>
<feature type="disulfide bond" evidence="15">
    <location>
        <begin position="4191"/>
        <end position="4201"/>
    </location>
</feature>
<dbReference type="FunFam" id="4.10.400.10:FF:000034">
    <property type="entry name" value="Low-density lipoprotein receptor-related protein 2"/>
    <property type="match status" value="1"/>
</dbReference>
<comment type="caution">
    <text evidence="15">Lacks conserved residue(s) required for the propagation of feature annotation.</text>
</comment>
<comment type="caution">
    <text evidence="21">The sequence shown here is derived from an EMBL/GenBank/DDBJ whole genome shotgun (WGS) entry which is preliminary data.</text>
</comment>
<feature type="disulfide bond" evidence="16">
    <location>
        <begin position="2558"/>
        <end position="2576"/>
    </location>
</feature>
<feature type="repeat" description="LDL-receptor class B" evidence="17">
    <location>
        <begin position="593"/>
        <end position="636"/>
    </location>
</feature>
<evidence type="ECO:0000256" key="17">
    <source>
        <dbReference type="PROSITE-ProRule" id="PRU00461"/>
    </source>
</evidence>
<dbReference type="GO" id="GO:0006898">
    <property type="term" value="P:receptor-mediated endocytosis"/>
    <property type="evidence" value="ECO:0007669"/>
    <property type="project" value="TreeGrafter"/>
</dbReference>
<dbReference type="InterPro" id="IPR051221">
    <property type="entry name" value="LDLR-related"/>
</dbReference>
<dbReference type="InterPro" id="IPR001881">
    <property type="entry name" value="EGF-like_Ca-bd_dom"/>
</dbReference>
<feature type="disulfide bond" evidence="15">
    <location>
        <begin position="2975"/>
        <end position="2985"/>
    </location>
</feature>
<keyword evidence="6 19" id="KW-0812">Transmembrane</keyword>
<sequence length="4639" mass="520140">MRGHFKCDKSNLCIPFGWVCDGEIDCSTTKINDTSDEDYFKCLPTGRDHACPKNYFRCNDGITCKKLSKLCDGNNDCPDFSDEGPFCKNKSMCSGNNCTYGCKPSPKGPTCFCGEGKEPNGNECVSIQDKKCENEDVCDQICTRKAATYECHCVDGYKSKGRKCIGINVPHKAPPTLIFTNSANLQHVYLNGSLVSNNSVVKVPEKSPIDFDHRNETICWAVQGTNSSGLECCKVFDFSVRWKLTLPQLYAGSTLSQIAYDWVSGNWYFLDAMEREMLFVCKHQLTVCVTLIDVSLSKPKDLALDPTKGLMFFTIWGFLSSPALERAQLDGSNRTKLVSGRLVKPNGIAVDIPTESVYWIDIYLNAIEKVKYDGTGRRIILGNTQLKNMGLVSNNLIRISLFEDYMYITNEGGSNILAFPKHNVSSPQSIKSNKTRPFSIRVYHRQKQPNVTHSCALANGQCEQLCLPLFKQGVPIPKCRCKAGYKLAKSLVQGKKCIPAKQGQFLLYGRGHPGYIKGVSIEMNGEQEDVMVPILGLSRPIALDYDARTQFIYYSDNVMFMIGRQKIDGSQREVYLEKGLDNCEGLAVDWMGRNLYWTDEGLMSIFVARLDDSSIKKRILHENMSHPKAIVLDPKRGMMYWSDWTIGGKIKSAYMDGSNSKVFLAENLQWPNGLSIDYVEKKLYFCDAYLDRLERISLDGTNREVIYEELNKDPYAGGKYPYGFTHMDGFVFWFQFHHGLIQKLNLKNKTVTTLIKESAPLFQIKIFDIAVQTGINECTADNGGCSQLCLSTPGKRVCACGDGYSLDSDGVSCTASENYTEPSRCKENEFECAKNLRCIDVRYLCDGDNDCGDGSDEGPTIGGKCDEFKCRVDQFQCDHHRCISIHWVCDGEQDCQDGSDEEPTNKCKNYTCSSSMFTCKESGRCIPMSWTCDSDLDCGNDDVSDEHKDCEYPVCKAEEFRCENRRCIPLEYVCDGDDDCRDGSDEHSCKQKCDGPNQFSCDSGTLCLSGDLICNGWIDCKDESDELVCDIPEKKPHCPKDKFLCSDGTCIPNTSRCNMRWDCLDRSDEMNCTNVTCADNEHLCDSKDQCILKPFVCDGHEDCKDKSDEKDCDEHVPSCVFPNHLCDNKTRCINISQFCDGTNDCNDGSDEGGMCEHEVCFMSRCMYQCQTTPTGHICYCPPGLSPTLDGLSCTEIPECEQWGICSQKCIQLKHGHKCACEPGYYLEPDYYTCKSTDTTEPYIIFSNRHELRSVDLKTMAVKPLISGLQNTVAVAFYHSEKGDLIFWTDVVEDKIYRGYIISGSLTNIEVVVQTGLATAEGLAVDWIGENLYWVESNLDQIEVAKLSGQHRRTLIASNMENPRAIALDPRFGMLFWTDWDTSHPRIERASMSGEGRSVICRVDDVTDGGWPNGLTLDYVAQRIYWIDARSDSIHTITYAGKDHRQILQNHESLSHPFSISLFGNYVYWTDWRTNSVLRANKWNGTNVQVVQRAITQPFDIIVYHPSRQPRGNMTNPCKENNGGCSHLCLLNFNNTRTCDCPHLMSLAADKKTCYKNEKVLLFTRQNEIRGVELTMPYYNMIPPISLPKVMKVHQIDFVASRHQIFWSDSDLSEVKRANLSASTVETLIDTVLESPDGFAVDWASGNLFVTSSSAENSGRIIASNLDGEFIVNIITEDLYNPRSLAVDPFQGLLFWSDHGSVVFDPVIEMSRTDGSKREVLLSGSFENKVNLAMSLTVDFGSPIDYLYFVDTGVNVIRRMNLETKEVENVLINEEYLQKPSALTIYYDTLIYATSGDSVVHSVDKMTGQNHTILREATEVVFGLKVYDEQLQNRTNICSFNNGNCSHLCLPISLSERVCKCTLGFHKDPQNDTNCIGTNSFVLYSSNWGVHGLALESNMADVPVLAPISRISMASSLDFYDAEEYIYWTDSDVGTITRVKRDMTNRQVVIKGLESIEGFSIDWIAGNMYWIDGSFGCIEVAHLNGSNRYVVVSGKMSKPKNLIVHPYLGVMFWCDWEVPPKIEMAALDGSQRRDFLNSSLQLVQDLAIDFEDDMLYWTDARTHTIERIHLDGTGREVVAGSSVVETPVSVAIYGNSIYWTDIQKAGGAIFRMDKNAQNNIEMVRHHLEDSLKDIVIYHRRNVSGPNPCVRNCSNGKCEEEGLCGSNLCLYKGNSSYTCACSHGQLAEDGHSCKPYDAFIMFSRVLKIESIHMFDENNPNAPYPSVSNKVHMRNVIGLASDYNGKRIFYSDIQRGTINSVFFNGSNPTVLVEKQGSVEGLAYDPIHKDLYWTSHSNSSLSRISLASFNATPEVIIQLGEEDKPRGIDIDSCASRIYWTNWHTRNPSIQRAFLSGFDLQSIVETNIRMPNALALDHKAQKLYWSDARLDKVERCNLDGTERYVLLSEHPQHPFDLAVYGDFIFWTDWVSHAVLRADKYTGNNVVTLRKNIARPMGIVAIANDTDCTMNPCHILNGGCEDQCNVAVDGLITCTCFLGRTLLPDGQRCVGKEANCTNEEFECGNGMCIPFELTCDGVSACQNGTDEDEVYCKSRDCPSDFFHCSNNRCIPRSRVCDGQNSCGDYSDEILCSCAADQFRCHFGGPCISQSYRCDNDPDCPDASDEMNCPQPDCSLHPLFWDPLQKLINCEYTSACIHPAWICDGQNDCWDMSDEKDCETKMPETSCPANSFHCEGGELCIPETWKCDRDDDCNDGINGTVSSDERDCKYGCHSDQFQCDNQDCIPAVWRCDGHPDCLDKSDETHQCSTRQCENHEFRCNNTGQCIPLNWLCDGENDCGDKEASDEHPERGCVVENICKTTEFQCLNFVCIGKNFYCDGDNDCGDNSDEPSLCPNLVCKDGEFECANKRCISNTLLCNKENDCGDESDEDIEICTNSTNSTTCDENEFKCDNENCVSQDVLCDGENNCGDYSDENKCNINECESEYTCAQNCVDLPIGYKCSCHAGYKPVNDGRICEDIDECTVEHPCSQHCRNTQGSYKCFCEVGYLSLDGGVTCKANSSVKPMLIFSNRYYIRQIDLHGHDTELLARNLTNSVALDFDWLENCLYWSDVTALGSSIKRMCLSTPGHQLLHAGSVQSPDGLAVDWIGRNLYWCDKGKDTIEVSTLDGRFRKVLIRKGLQEPRAIVLDPFRGYMYWTDWGDKPYIGKAGMDGTQFTKLINESLGWPNALTIDYVTREIFWADAKEDYIAVADLDGLHRRTVIKKGQFDAVHHIFALTVFEDQLYWTDWVTKSIERCHKYHCANYSTIATTTHRPMDIQVFHPFRQTPLKTLNPCASAGCTTLCLLKPGGGALCACPENYVLEDDNVSCRNNCTSSQFVCTATYKCIPSWWYCDTQDDCGDRSDEPEDCPPFHCSPGQFQCANSNCIQPNQICDRVSQCRDMSDEKDCDKHTCLLSQFKCPRNGTTQAYCISLASHCDGTVDCVGGEDEIDCTPRTCMPNQFHCGNSKCIPAVWQCDGDDDCGDNSDEPESCAERECPATYFRCNSGRCIPLSWKCDGDNDCNDKEDEPDSCDDTTTCHPSYFKCNNNRCIPERWRCDYDDDCGDLSDEENCVLRNCSESEFRCDNGKCISSSWRCNGESNCDDESDEANCTITCKTNEFLCKSTNFCIMRDWHCDGDTDCADGSDEEGCGSVLTRTCQRNQFACPNGSDCIPPMWLCDGEKDCSDGLDEDWALCSKLGCHPERFRCGNHICIPQDKVCDGKDDCSDKSDEQLSLCQHENRCKAHEFRCDSGHCINSTFRCDHFEDCNDNSDEVDCDYGPCSFGACSQLCIAKKKDTYSCSCVPGYHPIPGEKGSCHAEGEEAVIYLASENELRQINPYKPMAQDLNDVLNPEINENRIDSIDILYKDTEVIVFWVNVHQKAIFRYRYSRAKGNSTNHRVKREENPVMVIHHLLEPKSIAVDWVNNHIYWVDAGTDTISLATLDGTLKQTIISTSLDEPNDIAVDPEAGYIYWTDCGPYPKIEKAQLDGSERQIIVSKNIIWPTSITVDYPAKRIYWADPKALRVESANLDGRHRHLVKAFTSEEEKPFKIDVFEDYIYMTTTPSNAVVRLDKFGHGNLTYLVYGLNKASDIVLVQENRQMNFSTPCLSNINMCGPDSLCVAKNQSYAICLCSETVDHETDGNTECIVPIPKHPPPVARVCPLTCFNEGTCSLNENNDPYCNCTSLWTGDRCEKASLSCTDYCYNGASCYYENRQRYCTCPKDFYGTRCEKCRVLECKNNGICRVDSSGKYYCECMPGTHGLLCDLSKCNDYCQHGNCTIINGSPVCQCLPGYSGKQCEQDMCDLLCLNGGTCKRGSKKPYCQCPQGYRGRRCEEDHCGCLHGATCVTRKSEDGNKYSCRCPPQYSGPHCETYNPMSCRDVICKNGGTCIMSKGIPSCNCLPQWVGPQCEMQSDNWNQCLGYCLHGGMCTMLSNSMGHPMCACPRGRAGKRCEINTSCNNYCFNYATCVPAVNDDERPTCLCSKGFMGTRCETRQPLSLPKSDENSSFSTEMIAAIGIPLCTVLLLGVLVSFAVVIYCRRKRGLPFMHVRMQDSANVEINNPMYLKEDYDYEASEALNASISQEVDEATNFTNPVYDSLYPVGSTTSEEKKGLLQGDSVSVEFRDGHGTGPSHLGQGSINEGDHPLA</sequence>
<feature type="disulfide bond" evidence="16">
    <location>
        <begin position="2858"/>
        <end position="2876"/>
    </location>
</feature>
<feature type="disulfide bond" evidence="16">
    <location>
        <begin position="3385"/>
        <end position="3400"/>
    </location>
</feature>
<feature type="repeat" description="LDL-receptor class B" evidence="17">
    <location>
        <begin position="2052"/>
        <end position="2095"/>
    </location>
</feature>
<feature type="disulfide bond" evidence="15">
    <location>
        <begin position="4411"/>
        <end position="4421"/>
    </location>
</feature>
<dbReference type="InterPro" id="IPR009030">
    <property type="entry name" value="Growth_fac_rcpt_cys_sf"/>
</dbReference>
<dbReference type="FunFam" id="2.120.10.30:FF:000035">
    <property type="entry name" value="Low-density lipoprotein receptor-related protein 2"/>
    <property type="match status" value="1"/>
</dbReference>
<feature type="disulfide bond" evidence="16">
    <location>
        <begin position="955"/>
        <end position="967"/>
    </location>
</feature>
<keyword evidence="10 19" id="KW-1133">Transmembrane helix</keyword>
<feature type="disulfide bond" evidence="15">
    <location>
        <begin position="4435"/>
        <end position="4444"/>
    </location>
</feature>
<dbReference type="InterPro" id="IPR000152">
    <property type="entry name" value="EGF-type_Asp/Asn_hydroxyl_site"/>
</dbReference>
<feature type="disulfide bond" evidence="16">
    <location>
        <begin position="2656"/>
        <end position="2671"/>
    </location>
</feature>
<dbReference type="InterPro" id="IPR000742">
    <property type="entry name" value="EGF"/>
</dbReference>
<dbReference type="PROSITE" id="PS01186">
    <property type="entry name" value="EGF_2"/>
    <property type="match status" value="4"/>
</dbReference>
<feature type="repeat" description="LDL-receptor class B" evidence="17">
    <location>
        <begin position="1329"/>
        <end position="1371"/>
    </location>
</feature>
<feature type="disulfide bond" evidence="16">
    <location>
        <begin position="3734"/>
        <end position="3746"/>
    </location>
</feature>
<gene>
    <name evidence="21" type="primary">Lrp1</name>
    <name evidence="21" type="ORF">TNCT_715472</name>
</gene>
<feature type="disulfide bond" evidence="16">
    <location>
        <begin position="1057"/>
        <end position="1072"/>
    </location>
</feature>
<protein>
    <submittedName>
        <fullName evidence="21">Prolow-density lipoprotein receptor-related protein 1</fullName>
    </submittedName>
</protein>